<dbReference type="PROSITE" id="PS51257">
    <property type="entry name" value="PROKAR_LIPOPROTEIN"/>
    <property type="match status" value="1"/>
</dbReference>
<keyword evidence="3" id="KW-1185">Reference proteome</keyword>
<evidence type="ECO:0000313" key="2">
    <source>
        <dbReference type="EMBL" id="MDN3708664.1"/>
    </source>
</evidence>
<evidence type="ECO:0008006" key="4">
    <source>
        <dbReference type="Google" id="ProtNLM"/>
    </source>
</evidence>
<reference evidence="3" key="1">
    <citation type="journal article" date="2019" name="Int. J. Syst. Evol. Microbiol.">
        <title>The Global Catalogue of Microorganisms (GCM) 10K type strain sequencing project: providing services to taxonomists for standard genome sequencing and annotation.</title>
        <authorList>
            <consortium name="The Broad Institute Genomics Platform"/>
            <consortium name="The Broad Institute Genome Sequencing Center for Infectious Disease"/>
            <person name="Wu L."/>
            <person name="Ma J."/>
        </authorList>
    </citation>
    <scope>NUCLEOTIDE SEQUENCE [LARGE SCALE GENOMIC DNA]</scope>
    <source>
        <strain evidence="3">CECT 7184</strain>
    </source>
</reference>
<evidence type="ECO:0000313" key="3">
    <source>
        <dbReference type="Proteomes" id="UP001242368"/>
    </source>
</evidence>
<evidence type="ECO:0000256" key="1">
    <source>
        <dbReference type="SAM" id="MobiDB-lite"/>
    </source>
</evidence>
<comment type="caution">
    <text evidence="2">The sequence shown here is derived from an EMBL/GenBank/DDBJ whole genome shotgun (WGS) entry which is preliminary data.</text>
</comment>
<dbReference type="Proteomes" id="UP001242368">
    <property type="component" value="Unassembled WGS sequence"/>
</dbReference>
<organism evidence="2 3">
    <name type="scientific">Paenimyroides ceti</name>
    <dbReference type="NCBI Taxonomy" id="395087"/>
    <lineage>
        <taxon>Bacteria</taxon>
        <taxon>Pseudomonadati</taxon>
        <taxon>Bacteroidota</taxon>
        <taxon>Flavobacteriia</taxon>
        <taxon>Flavobacteriales</taxon>
        <taxon>Flavobacteriaceae</taxon>
        <taxon>Paenimyroides</taxon>
    </lineage>
</organism>
<protein>
    <recommendedName>
        <fullName evidence="4">Lipoprotein</fullName>
    </recommendedName>
</protein>
<feature type="region of interest" description="Disordered" evidence="1">
    <location>
        <begin position="163"/>
        <end position="183"/>
    </location>
</feature>
<dbReference type="RefSeq" id="WP_290364518.1">
    <property type="nucleotide sequence ID" value="NZ_JAUFQU010000001.1"/>
</dbReference>
<accession>A0ABT8CVW2</accession>
<gene>
    <name evidence="2" type="ORF">QW060_16300</name>
</gene>
<dbReference type="EMBL" id="JAUFQU010000001">
    <property type="protein sequence ID" value="MDN3708664.1"/>
    <property type="molecule type" value="Genomic_DNA"/>
</dbReference>
<sequence>MKLRFLTTVFFLSIIGCSSVKQNKASQKERIIYVVPDTVQNWFKNIITDRNSISEKSNLYFILDNYYEQPKILYTLILCDGEKFNFRDNFLVKNSNHAVYIDGELYPLLNSLDQIFSTRDYSNKELLELLKEKKKIKQYYKIYEKTYWVTFDNKWQEIITTSDDSEGGYQTNSPNKKNLDVSE</sequence>
<feature type="compositionally biased region" description="Polar residues" evidence="1">
    <location>
        <begin position="163"/>
        <end position="176"/>
    </location>
</feature>
<name>A0ABT8CVW2_9FLAO</name>
<proteinExistence type="predicted"/>